<sequence>MKKWQTITAIALTIFALSIGGFVTYTYLRPSHYGGGIFTDETSQYTTSTSDTISSTTETSQSIISTSETGGDDGYHEEAVTETETNTASSNIIYLTDVVGLGTDPSIFKDGGYYIVAPGGVRSGSEIVYSVYRLEREGTMADGKPIVATKDSILTGPYNITKEFLYWLRYYDPDNTPNSSLEENWNYFVTEREG</sequence>
<keyword evidence="2" id="KW-1133">Transmembrane helix</keyword>
<evidence type="ECO:0000313" key="4">
    <source>
        <dbReference type="Proteomes" id="UP000824058"/>
    </source>
</evidence>
<keyword evidence="2" id="KW-0472">Membrane</keyword>
<accession>A0A9D2FUI7</accession>
<comment type="caution">
    <text evidence="3">The sequence shown here is derived from an EMBL/GenBank/DDBJ whole genome shotgun (WGS) entry which is preliminary data.</text>
</comment>
<gene>
    <name evidence="3" type="ORF">H9965_04390</name>
</gene>
<evidence type="ECO:0000256" key="2">
    <source>
        <dbReference type="SAM" id="Phobius"/>
    </source>
</evidence>
<reference evidence="3" key="1">
    <citation type="journal article" date="2021" name="PeerJ">
        <title>Extensive microbial diversity within the chicken gut microbiome revealed by metagenomics and culture.</title>
        <authorList>
            <person name="Gilroy R."/>
            <person name="Ravi A."/>
            <person name="Getino M."/>
            <person name="Pursley I."/>
            <person name="Horton D.L."/>
            <person name="Alikhan N.F."/>
            <person name="Baker D."/>
            <person name="Gharbi K."/>
            <person name="Hall N."/>
            <person name="Watson M."/>
            <person name="Adriaenssens E.M."/>
            <person name="Foster-Nyarko E."/>
            <person name="Jarju S."/>
            <person name="Secka A."/>
            <person name="Antonio M."/>
            <person name="Oren A."/>
            <person name="Chaudhuri R.R."/>
            <person name="La Ragione R."/>
            <person name="Hildebrand F."/>
            <person name="Pallen M.J."/>
        </authorList>
    </citation>
    <scope>NUCLEOTIDE SEQUENCE</scope>
    <source>
        <strain evidence="3">ChiBcolR9-63</strain>
    </source>
</reference>
<keyword evidence="2" id="KW-0812">Transmembrane</keyword>
<evidence type="ECO:0000313" key="3">
    <source>
        <dbReference type="EMBL" id="HIZ67693.1"/>
    </source>
</evidence>
<dbReference type="EMBL" id="DXBD01000031">
    <property type="protein sequence ID" value="HIZ67693.1"/>
    <property type="molecule type" value="Genomic_DNA"/>
</dbReference>
<reference evidence="3" key="2">
    <citation type="submission" date="2021-04" db="EMBL/GenBank/DDBJ databases">
        <authorList>
            <person name="Gilroy R."/>
        </authorList>
    </citation>
    <scope>NUCLEOTIDE SEQUENCE</scope>
    <source>
        <strain evidence="3">ChiBcolR9-63</strain>
    </source>
</reference>
<feature type="region of interest" description="Disordered" evidence="1">
    <location>
        <begin position="48"/>
        <end position="76"/>
    </location>
</feature>
<name>A0A9D2FUI7_9STRE</name>
<feature type="transmembrane region" description="Helical" evidence="2">
    <location>
        <begin position="6"/>
        <end position="28"/>
    </location>
</feature>
<proteinExistence type="predicted"/>
<organism evidence="3 4">
    <name type="scientific">Candidatus Streptococcus faecavium</name>
    <dbReference type="NCBI Taxonomy" id="2838763"/>
    <lineage>
        <taxon>Bacteria</taxon>
        <taxon>Bacillati</taxon>
        <taxon>Bacillota</taxon>
        <taxon>Bacilli</taxon>
        <taxon>Lactobacillales</taxon>
        <taxon>Streptococcaceae</taxon>
        <taxon>Streptococcus</taxon>
    </lineage>
</organism>
<dbReference type="AlphaFoldDB" id="A0A9D2FUI7"/>
<feature type="compositionally biased region" description="Low complexity" evidence="1">
    <location>
        <begin position="48"/>
        <end position="69"/>
    </location>
</feature>
<dbReference type="Proteomes" id="UP000824058">
    <property type="component" value="Unassembled WGS sequence"/>
</dbReference>
<evidence type="ECO:0000256" key="1">
    <source>
        <dbReference type="SAM" id="MobiDB-lite"/>
    </source>
</evidence>
<protein>
    <submittedName>
        <fullName evidence="3">Uncharacterized protein</fullName>
    </submittedName>
</protein>